<protein>
    <submittedName>
        <fullName evidence="1">Uncharacterized protein</fullName>
    </submittedName>
</protein>
<name>A0ACC1N141_9HYPO</name>
<evidence type="ECO:0000313" key="2">
    <source>
        <dbReference type="Proteomes" id="UP001143910"/>
    </source>
</evidence>
<evidence type="ECO:0000313" key="1">
    <source>
        <dbReference type="EMBL" id="KAJ2972168.1"/>
    </source>
</evidence>
<keyword evidence="2" id="KW-1185">Reference proteome</keyword>
<dbReference type="Proteomes" id="UP001143910">
    <property type="component" value="Unassembled WGS sequence"/>
</dbReference>
<reference evidence="1" key="1">
    <citation type="submission" date="2022-08" db="EMBL/GenBank/DDBJ databases">
        <title>Genome Sequence of Lecanicillium fungicola.</title>
        <authorList>
            <person name="Buettner E."/>
        </authorList>
    </citation>
    <scope>NUCLEOTIDE SEQUENCE</scope>
    <source>
        <strain evidence="1">Babe33</strain>
    </source>
</reference>
<gene>
    <name evidence="1" type="ORF">NQ176_g7310</name>
</gene>
<comment type="caution">
    <text evidence="1">The sequence shown here is derived from an EMBL/GenBank/DDBJ whole genome shotgun (WGS) entry which is preliminary data.</text>
</comment>
<proteinExistence type="predicted"/>
<sequence length="562" mass="61240">MATASNSATSAKALYSSNGEPMQQFLADTRRSAANKLHGLNLEQKVSLLTAADFWRTKAIPEHSIPAIKTSDGPNGARGAMFIGGTKAALFPCGTSLAATWNKSLLRTVGEHLAAEAKARSANLLLAPTVCMHRHPLGGRNFESFSEDPLLTGKLAAQYIQGLQENGIAASIKHFVGNEVETDRMTRDSSISERALREVYLRPFEIAIRDAQPWAVMSSYNLVNGVHADMNVKILKDILRGEWSYDGTVISDWSGINSTVESVQAGCDIEFPHSTKWRLQKLIDAVQEGKIDVADIDQAAENVLALVERIKPGGDMSPEQPERQDDRQEMRCLIRTAGHEGLTLLKNEASILPLCPKTSKVAVIGPNANRASAGGGGSASLNPYYNTVPLDSIRQVAAGDVTFAQGSLAKPALTLTGTLVMRFWRAKLVSQRGAVVATEMKNNSCKLARWTVQSILSKSDIMKIGFVSRVNPRSNDKHVILGVLGWKPRDFATQMNLSLSNGWGIVRTIADMCSKHEGGDGKFVLLKDPNKSILRLYDVPAGSLDEEEEEEEDEEEDEEDDE</sequence>
<dbReference type="EMBL" id="JANJQO010001202">
    <property type="protein sequence ID" value="KAJ2972168.1"/>
    <property type="molecule type" value="Genomic_DNA"/>
</dbReference>
<organism evidence="1 2">
    <name type="scientific">Zarea fungicola</name>
    <dbReference type="NCBI Taxonomy" id="93591"/>
    <lineage>
        <taxon>Eukaryota</taxon>
        <taxon>Fungi</taxon>
        <taxon>Dikarya</taxon>
        <taxon>Ascomycota</taxon>
        <taxon>Pezizomycotina</taxon>
        <taxon>Sordariomycetes</taxon>
        <taxon>Hypocreomycetidae</taxon>
        <taxon>Hypocreales</taxon>
        <taxon>Cordycipitaceae</taxon>
        <taxon>Zarea</taxon>
    </lineage>
</organism>
<accession>A0ACC1N141</accession>